<gene>
    <name evidence="2" type="ORF">Tco_0974644</name>
</gene>
<dbReference type="Proteomes" id="UP001151760">
    <property type="component" value="Unassembled WGS sequence"/>
</dbReference>
<feature type="region of interest" description="Disordered" evidence="1">
    <location>
        <begin position="260"/>
        <end position="293"/>
    </location>
</feature>
<organism evidence="2 3">
    <name type="scientific">Tanacetum coccineum</name>
    <dbReference type="NCBI Taxonomy" id="301880"/>
    <lineage>
        <taxon>Eukaryota</taxon>
        <taxon>Viridiplantae</taxon>
        <taxon>Streptophyta</taxon>
        <taxon>Embryophyta</taxon>
        <taxon>Tracheophyta</taxon>
        <taxon>Spermatophyta</taxon>
        <taxon>Magnoliopsida</taxon>
        <taxon>eudicotyledons</taxon>
        <taxon>Gunneridae</taxon>
        <taxon>Pentapetalae</taxon>
        <taxon>asterids</taxon>
        <taxon>campanulids</taxon>
        <taxon>Asterales</taxon>
        <taxon>Asteraceae</taxon>
        <taxon>Asteroideae</taxon>
        <taxon>Anthemideae</taxon>
        <taxon>Anthemidinae</taxon>
        <taxon>Tanacetum</taxon>
    </lineage>
</organism>
<feature type="region of interest" description="Disordered" evidence="1">
    <location>
        <begin position="126"/>
        <end position="158"/>
    </location>
</feature>
<name>A0ABQ5EC98_9ASTR</name>
<evidence type="ECO:0000256" key="1">
    <source>
        <dbReference type="SAM" id="MobiDB-lite"/>
    </source>
</evidence>
<reference evidence="2" key="2">
    <citation type="submission" date="2022-01" db="EMBL/GenBank/DDBJ databases">
        <authorList>
            <person name="Yamashiro T."/>
            <person name="Shiraishi A."/>
            <person name="Satake H."/>
            <person name="Nakayama K."/>
        </authorList>
    </citation>
    <scope>NUCLEOTIDE SEQUENCE</scope>
</reference>
<evidence type="ECO:0000313" key="2">
    <source>
        <dbReference type="EMBL" id="GJT48487.1"/>
    </source>
</evidence>
<feature type="region of interest" description="Disordered" evidence="1">
    <location>
        <begin position="577"/>
        <end position="604"/>
    </location>
</feature>
<feature type="compositionally biased region" description="Basic and acidic residues" evidence="1">
    <location>
        <begin position="510"/>
        <end position="528"/>
    </location>
</feature>
<feature type="compositionally biased region" description="Pro residues" evidence="1">
    <location>
        <begin position="589"/>
        <end position="598"/>
    </location>
</feature>
<proteinExistence type="predicted"/>
<evidence type="ECO:0000313" key="3">
    <source>
        <dbReference type="Proteomes" id="UP001151760"/>
    </source>
</evidence>
<feature type="region of interest" description="Disordered" evidence="1">
    <location>
        <begin position="510"/>
        <end position="529"/>
    </location>
</feature>
<keyword evidence="3" id="KW-1185">Reference proteome</keyword>
<sequence length="801" mass="89846">MISYCLNTRTKVNIEVLLGPEYTPDEKFGNLVGILRTFIAPLPFSGKKKKGKSQTMSKPKPMTQGLKASGTLPQKRKKVKTDKTTLEATEKPPTEDVLTEYSEKTQLVSSGQTAHPKIQRETHNPLVNVHPTDKGLPSTVSDEGIGKTKPLPEGSYGYKDSEGFKPPADMEPSTTHVADLSETDAKYQVDQTQSTRLRYWSLTKNKGKLSYEWELGNQPLILSTTVDVQAILLSDEELMEESEDDVFEAGDEMDEDIHHTNEEETQSPSPNIEQPELSHVHETTESDSGSSCPEVLKRYDNVLPLTERQLVQYLLKVSQALYNRLTEDQWEKHEEAAASYVDLKSEIEGFHDTAYKYGKDVEKILGSLKFIQDAVKEDPILNKKVIKATEVCIKNSTNLTELLTLIKSFEFQGLKSSVKSLQASALRQDKHLAAWAKSSTSMAWSLGPRLTNIELTQAAIQSDISSLKQYTFEIKFMMSKIFCAFKGQTPPSSSVPTTTLAITRGSSNLEKEIAKEPEKEQAEEEPAKTTRAIPISTVIPITRPNPEIRLIELSSRPPLTDTTLEFLVSKPETEIIGSSSGPVIDITPPEQPESPPVDPKADKGKGIAIKETGEPTKKLMPASREVRQDPNEPIKKAAEEARLLAMSKPELIKVVHKEALNIRIDPKKVKRQMELRNKRLEQYTWTTSSRIKPEPITDVKIHPNTKPAVLTVYRGNDRRNFDVHNPFKFVDFVVTESDELGPFIEKKKNKIVGELMISLGKRYERLKKIPKELRIQSALPFLYTSTISILRKKKEAYGIGA</sequence>
<reference evidence="2" key="1">
    <citation type="journal article" date="2022" name="Int. J. Mol. Sci.">
        <title>Draft Genome of Tanacetum Coccineum: Genomic Comparison of Closely Related Tanacetum-Family Plants.</title>
        <authorList>
            <person name="Yamashiro T."/>
            <person name="Shiraishi A."/>
            <person name="Nakayama K."/>
            <person name="Satake H."/>
        </authorList>
    </citation>
    <scope>NUCLEOTIDE SEQUENCE</scope>
</reference>
<protein>
    <submittedName>
        <fullName evidence="2">Uncharacterized protein</fullName>
    </submittedName>
</protein>
<dbReference type="EMBL" id="BQNB010016158">
    <property type="protein sequence ID" value="GJT48487.1"/>
    <property type="molecule type" value="Genomic_DNA"/>
</dbReference>
<feature type="region of interest" description="Disordered" evidence="1">
    <location>
        <begin position="45"/>
        <end position="97"/>
    </location>
</feature>
<feature type="compositionally biased region" description="Basic and acidic residues" evidence="1">
    <location>
        <begin position="81"/>
        <end position="94"/>
    </location>
</feature>
<comment type="caution">
    <text evidence="2">The sequence shown here is derived from an EMBL/GenBank/DDBJ whole genome shotgun (WGS) entry which is preliminary data.</text>
</comment>
<accession>A0ABQ5EC98</accession>